<accession>A0A2M9BZV0</accession>
<evidence type="ECO:0000313" key="1">
    <source>
        <dbReference type="EMBL" id="PJJ63596.1"/>
    </source>
</evidence>
<evidence type="ECO:0008006" key="3">
    <source>
        <dbReference type="Google" id="ProtNLM"/>
    </source>
</evidence>
<keyword evidence="2" id="KW-1185">Reference proteome</keyword>
<organism evidence="1 2">
    <name type="scientific">Compostimonas suwonensis</name>
    <dbReference type="NCBI Taxonomy" id="1048394"/>
    <lineage>
        <taxon>Bacteria</taxon>
        <taxon>Bacillati</taxon>
        <taxon>Actinomycetota</taxon>
        <taxon>Actinomycetes</taxon>
        <taxon>Micrococcales</taxon>
        <taxon>Microbacteriaceae</taxon>
        <taxon>Compostimonas</taxon>
    </lineage>
</organism>
<evidence type="ECO:0000313" key="2">
    <source>
        <dbReference type="Proteomes" id="UP000230161"/>
    </source>
</evidence>
<dbReference type="Proteomes" id="UP000230161">
    <property type="component" value="Unassembled WGS sequence"/>
</dbReference>
<name>A0A2M9BZV0_9MICO</name>
<dbReference type="OrthoDB" id="4208153at2"/>
<protein>
    <recommendedName>
        <fullName evidence="3">AMP-binding enzyme</fullName>
    </recommendedName>
</protein>
<dbReference type="AlphaFoldDB" id="A0A2M9BZV0"/>
<gene>
    <name evidence="1" type="ORF">CLV54_1266</name>
</gene>
<dbReference type="EMBL" id="PGFB01000002">
    <property type="protein sequence ID" value="PJJ63596.1"/>
    <property type="molecule type" value="Genomic_DNA"/>
</dbReference>
<dbReference type="RefSeq" id="WP_100344077.1">
    <property type="nucleotide sequence ID" value="NZ_PGFB01000002.1"/>
</dbReference>
<comment type="caution">
    <text evidence="1">The sequence shown here is derived from an EMBL/GenBank/DDBJ whole genome shotgun (WGS) entry which is preliminary data.</text>
</comment>
<reference evidence="1 2" key="1">
    <citation type="submission" date="2017-11" db="EMBL/GenBank/DDBJ databases">
        <title>Genomic Encyclopedia of Archaeal and Bacterial Type Strains, Phase II (KMG-II): From Individual Species to Whole Genera.</title>
        <authorList>
            <person name="Goeker M."/>
        </authorList>
    </citation>
    <scope>NUCLEOTIDE SEQUENCE [LARGE SCALE GENOMIC DNA]</scope>
    <source>
        <strain evidence="1 2">DSM 25625</strain>
    </source>
</reference>
<sequence length="155" mass="17161">MSDTVSENTRERLAELTRSDGDTQWIDTATSPRMLDELGRDIAELLREHEPDAIICWLSEDEVLIAHAVALALSLPVSRADDDLGLLSLRPALEPTATRVAMIATSWTRYVPVGRLFSLLRTQQKTVVGIVSLLPGERRPDLIPTDIPYLTLGES</sequence>
<proteinExistence type="predicted"/>